<comment type="caution">
    <text evidence="1">The sequence shown here is derived from an EMBL/GenBank/DDBJ whole genome shotgun (WGS) entry which is preliminary data.</text>
</comment>
<dbReference type="EMBL" id="AGVY01000192">
    <property type="protein sequence ID" value="EHN02776.1"/>
    <property type="molecule type" value="Genomic_DNA"/>
</dbReference>
<name>H0GU04_SACCK</name>
<protein>
    <submittedName>
        <fullName evidence="1">Uncharacterized protein</fullName>
    </submittedName>
</protein>
<organism evidence="1 2">
    <name type="scientific">Saccharomyces cerevisiae x Saccharomyces kudriavzevii (strain VIN7)</name>
    <name type="common">Yeast</name>
    <dbReference type="NCBI Taxonomy" id="1095631"/>
    <lineage>
        <taxon>Eukaryota</taxon>
        <taxon>Fungi</taxon>
        <taxon>Dikarya</taxon>
        <taxon>Ascomycota</taxon>
        <taxon>Saccharomycotina</taxon>
        <taxon>Saccharomycetes</taxon>
        <taxon>Saccharomycetales</taxon>
        <taxon>Saccharomycetaceae</taxon>
        <taxon>Saccharomyces</taxon>
    </lineage>
</organism>
<sequence length="123" mass="14484">MTGPLKEMNLDVNYSLYNSFFLGIRFLFSYDYEFLRVYFLYPSVTYYRQLTVYSATKTVSEQNTEGSKVVKLSCFIFNQYLSELAFNVCFTAPSWPISFFVVFPRLRTFVKESEAEKAQFHAV</sequence>
<reference evidence="1 2" key="1">
    <citation type="journal article" date="2012" name="FEMS Yeast Res.">
        <title>The genome sequence of the wine yeast VIN7 reveals an allotriploid hybrid genome with Saccharomyces cerevisiae and Saccharomyces kudriavzevii origins.</title>
        <authorList>
            <person name="Borneman A.R."/>
            <person name="Desany B.A."/>
            <person name="Riches D."/>
            <person name="Affourtit J.P."/>
            <person name="Forgan A.H."/>
            <person name="Pretorius I.S."/>
            <person name="Egholm M."/>
            <person name="Chambers P.J."/>
        </authorList>
    </citation>
    <scope>NUCLEOTIDE SEQUENCE [LARGE SCALE GENOMIC DNA]</scope>
    <source>
        <strain evidence="1 2">VIN7</strain>
    </source>
</reference>
<dbReference type="Proteomes" id="UP000009009">
    <property type="component" value="Unassembled WGS sequence"/>
</dbReference>
<evidence type="ECO:0000313" key="2">
    <source>
        <dbReference type="Proteomes" id="UP000009009"/>
    </source>
</evidence>
<dbReference type="AlphaFoldDB" id="H0GU04"/>
<gene>
    <name evidence="1" type="ORF">VIN7_6752</name>
</gene>
<keyword evidence="2" id="KW-1185">Reference proteome</keyword>
<accession>H0GU04</accession>
<proteinExistence type="predicted"/>
<evidence type="ECO:0000313" key="1">
    <source>
        <dbReference type="EMBL" id="EHN02776.1"/>
    </source>
</evidence>
<dbReference type="HOGENOM" id="CLU_2016518_0_0_1"/>